<dbReference type="Pfam" id="PF13391">
    <property type="entry name" value="HNH_2"/>
    <property type="match status" value="1"/>
</dbReference>
<organism evidence="2 3">
    <name type="scientific">Devosia equisanguinis</name>
    <dbReference type="NCBI Taxonomy" id="2490941"/>
    <lineage>
        <taxon>Bacteria</taxon>
        <taxon>Pseudomonadati</taxon>
        <taxon>Pseudomonadota</taxon>
        <taxon>Alphaproteobacteria</taxon>
        <taxon>Hyphomicrobiales</taxon>
        <taxon>Devosiaceae</taxon>
        <taxon>Devosia</taxon>
    </lineage>
</organism>
<protein>
    <recommendedName>
        <fullName evidence="1">HNH nuclease domain-containing protein</fullName>
    </recommendedName>
</protein>
<dbReference type="AlphaFoldDB" id="A0A447IH42"/>
<name>A0A447IH42_9HYPH</name>
<dbReference type="EMBL" id="UZWD01000070">
    <property type="protein sequence ID" value="VDS06739.1"/>
    <property type="molecule type" value="Genomic_DNA"/>
</dbReference>
<dbReference type="InterPro" id="IPR003615">
    <property type="entry name" value="HNH_nuc"/>
</dbReference>
<evidence type="ECO:0000313" key="2">
    <source>
        <dbReference type="EMBL" id="VDS06739.1"/>
    </source>
</evidence>
<keyword evidence="3" id="KW-1185">Reference proteome</keyword>
<gene>
    <name evidence="2" type="ORF">DEVEQU_03904</name>
</gene>
<dbReference type="Proteomes" id="UP000268844">
    <property type="component" value="Unassembled WGS sequence"/>
</dbReference>
<proteinExistence type="predicted"/>
<evidence type="ECO:0000313" key="3">
    <source>
        <dbReference type="Proteomes" id="UP000268844"/>
    </source>
</evidence>
<reference evidence="2 3" key="1">
    <citation type="submission" date="2018-12" db="EMBL/GenBank/DDBJ databases">
        <authorList>
            <person name="Criscuolo A."/>
        </authorList>
    </citation>
    <scope>NUCLEOTIDE SEQUENCE [LARGE SCALE GENOMIC DNA]</scope>
    <source>
        <strain evidence="2">ACIP1116281</strain>
    </source>
</reference>
<sequence length="320" mass="35743">MTKTARQIDSGALGSPQRRGQYGFWGFVHRADSIYEDDPEVKYQFPSMYFSRASKCVGDWVIYYEPTKVRGSKGYYAMAKLEAIMPDPSADGMFLALMVPGTFLEFSSPVPYILEDGIAETGLLNEMGRNSGRAQAAVRGLSGKDFERIISRGLAEPNIILPRIGEAAPPQLQEFDEEQAPFEQDRVRVETLVSHTLRDRVFRRLVLKAYDERCGITGLRLINGGGRAEVEAAHIRPVWANGPDQVLNGVALSGTVHWMFDRGLITLSDSLDIVISRHVNDRAGVEGLINRTGRLVGPLDARNRPHPAFLAWHRENCFKH</sequence>
<evidence type="ECO:0000259" key="1">
    <source>
        <dbReference type="Pfam" id="PF13391"/>
    </source>
</evidence>
<accession>A0A447IH42</accession>
<feature type="domain" description="HNH nuclease" evidence="1">
    <location>
        <begin position="214"/>
        <end position="267"/>
    </location>
</feature>